<dbReference type="Proteomes" id="UP000075243">
    <property type="component" value="Chromosome 2"/>
</dbReference>
<dbReference type="Gramene" id="C.cajan_08030.t">
    <property type="protein sequence ID" value="C.cajan_08030.t.cds1"/>
    <property type="gene ID" value="C.cajan_08030"/>
</dbReference>
<keyword evidence="3" id="KW-1185">Reference proteome</keyword>
<dbReference type="PROSITE" id="PS50878">
    <property type="entry name" value="RT_POL"/>
    <property type="match status" value="1"/>
</dbReference>
<organism evidence="2 3">
    <name type="scientific">Cajanus cajan</name>
    <name type="common">Pigeon pea</name>
    <name type="synonym">Cajanus indicus</name>
    <dbReference type="NCBI Taxonomy" id="3821"/>
    <lineage>
        <taxon>Eukaryota</taxon>
        <taxon>Viridiplantae</taxon>
        <taxon>Streptophyta</taxon>
        <taxon>Embryophyta</taxon>
        <taxon>Tracheophyta</taxon>
        <taxon>Spermatophyta</taxon>
        <taxon>Magnoliopsida</taxon>
        <taxon>eudicotyledons</taxon>
        <taxon>Gunneridae</taxon>
        <taxon>Pentapetalae</taxon>
        <taxon>rosids</taxon>
        <taxon>fabids</taxon>
        <taxon>Fabales</taxon>
        <taxon>Fabaceae</taxon>
        <taxon>Papilionoideae</taxon>
        <taxon>50 kb inversion clade</taxon>
        <taxon>NPAAA clade</taxon>
        <taxon>indigoferoid/millettioid clade</taxon>
        <taxon>Phaseoleae</taxon>
        <taxon>Cajanus</taxon>
    </lineage>
</organism>
<evidence type="ECO:0000259" key="1">
    <source>
        <dbReference type="PROSITE" id="PS50878"/>
    </source>
</evidence>
<dbReference type="AlphaFoldDB" id="A0A151U8A0"/>
<name>A0A151U8A0_CAJCA</name>
<proteinExistence type="predicted"/>
<evidence type="ECO:0000313" key="3">
    <source>
        <dbReference type="Proteomes" id="UP000075243"/>
    </source>
</evidence>
<accession>A0A151U8A0</accession>
<evidence type="ECO:0000313" key="2">
    <source>
        <dbReference type="EMBL" id="KYP75534.1"/>
    </source>
</evidence>
<dbReference type="EMBL" id="CM003604">
    <property type="protein sequence ID" value="KYP75534.1"/>
    <property type="molecule type" value="Genomic_DNA"/>
</dbReference>
<feature type="domain" description="Reverse transcriptase" evidence="1">
    <location>
        <begin position="1"/>
        <end position="91"/>
    </location>
</feature>
<sequence length="91" mass="9511">MEGCVCGGTLSALVNGSPTAEVSIGRGLKQGDPLAPSLFLIVVEGLRLLMTRALDLNLFTGLNLGGEGPRISLLQFTDDTLIIGEATRQNL</sequence>
<gene>
    <name evidence="2" type="ORF">KK1_008273</name>
</gene>
<protein>
    <recommendedName>
        <fullName evidence="1">Reverse transcriptase domain-containing protein</fullName>
    </recommendedName>
</protein>
<reference evidence="2 3" key="1">
    <citation type="journal article" date="2012" name="Nat. Biotechnol.">
        <title>Draft genome sequence of pigeonpea (Cajanus cajan), an orphan legume crop of resource-poor farmers.</title>
        <authorList>
            <person name="Varshney R.K."/>
            <person name="Chen W."/>
            <person name="Li Y."/>
            <person name="Bharti A.K."/>
            <person name="Saxena R.K."/>
            <person name="Schlueter J.A."/>
            <person name="Donoghue M.T."/>
            <person name="Azam S."/>
            <person name="Fan G."/>
            <person name="Whaley A.M."/>
            <person name="Farmer A.D."/>
            <person name="Sheridan J."/>
            <person name="Iwata A."/>
            <person name="Tuteja R."/>
            <person name="Penmetsa R.V."/>
            <person name="Wu W."/>
            <person name="Upadhyaya H.D."/>
            <person name="Yang S.P."/>
            <person name="Shah T."/>
            <person name="Saxena K.B."/>
            <person name="Michael T."/>
            <person name="McCombie W.R."/>
            <person name="Yang B."/>
            <person name="Zhang G."/>
            <person name="Yang H."/>
            <person name="Wang J."/>
            <person name="Spillane C."/>
            <person name="Cook D.R."/>
            <person name="May G.D."/>
            <person name="Xu X."/>
            <person name="Jackson S.A."/>
        </authorList>
    </citation>
    <scope>NUCLEOTIDE SEQUENCE [LARGE SCALE GENOMIC DNA]</scope>
    <source>
        <strain evidence="3">cv. Asha</strain>
    </source>
</reference>
<dbReference type="InterPro" id="IPR000477">
    <property type="entry name" value="RT_dom"/>
</dbReference>